<accession>A0A147HWP2</accession>
<proteinExistence type="predicted"/>
<sequence length="142" mass="15169">MLSLLLFAVQAASVPPPPRPGTERFSILLSDPCPVSTGNAKDIVVCGRRQTDDRLPELPDTGPSGPTPSNPYMTGIGALRAGPSCAATQWGCMSQLDLKRPALLLANEVRIGISKLVDKHREKSNRVPITLDGPEPRGHLEP</sequence>
<dbReference type="RefSeq" id="WP_058733612.1">
    <property type="nucleotide sequence ID" value="NZ_LDTD01000071.1"/>
</dbReference>
<dbReference type="STRING" id="33051.SB4_01210"/>
<dbReference type="PATRIC" id="fig|33051.3.peg.3334"/>
<protein>
    <submittedName>
        <fullName evidence="2">Uncharacterized protein</fullName>
    </submittedName>
</protein>
<feature type="region of interest" description="Disordered" evidence="1">
    <location>
        <begin position="48"/>
        <end position="75"/>
    </location>
</feature>
<dbReference type="EMBL" id="LDTD01000071">
    <property type="protein sequence ID" value="KTT69356.1"/>
    <property type="molecule type" value="Genomic_DNA"/>
</dbReference>
<evidence type="ECO:0000313" key="2">
    <source>
        <dbReference type="EMBL" id="KTT69356.1"/>
    </source>
</evidence>
<evidence type="ECO:0000256" key="1">
    <source>
        <dbReference type="SAM" id="MobiDB-lite"/>
    </source>
</evidence>
<organism evidence="2 3">
    <name type="scientific">Sphingomonas sanguinis</name>
    <dbReference type="NCBI Taxonomy" id="33051"/>
    <lineage>
        <taxon>Bacteria</taxon>
        <taxon>Pseudomonadati</taxon>
        <taxon>Pseudomonadota</taxon>
        <taxon>Alphaproteobacteria</taxon>
        <taxon>Sphingomonadales</taxon>
        <taxon>Sphingomonadaceae</taxon>
        <taxon>Sphingomonas</taxon>
    </lineage>
</organism>
<gene>
    <name evidence="2" type="ORF">NS319_10695</name>
</gene>
<feature type="region of interest" description="Disordered" evidence="1">
    <location>
        <begin position="120"/>
        <end position="142"/>
    </location>
</feature>
<dbReference type="Proteomes" id="UP000072867">
    <property type="component" value="Unassembled WGS sequence"/>
</dbReference>
<name>A0A147HWP2_9SPHN</name>
<reference evidence="2 3" key="1">
    <citation type="journal article" date="2016" name="Front. Microbiol.">
        <title>Genomic Resource of Rice Seed Associated Bacteria.</title>
        <authorList>
            <person name="Midha S."/>
            <person name="Bansal K."/>
            <person name="Sharma S."/>
            <person name="Kumar N."/>
            <person name="Patil P.P."/>
            <person name="Chaudhry V."/>
            <person name="Patil P.B."/>
        </authorList>
    </citation>
    <scope>NUCLEOTIDE SEQUENCE [LARGE SCALE GENOMIC DNA]</scope>
    <source>
        <strain evidence="2 3">NS319</strain>
    </source>
</reference>
<dbReference type="AlphaFoldDB" id="A0A147HWP2"/>
<comment type="caution">
    <text evidence="2">The sequence shown here is derived from an EMBL/GenBank/DDBJ whole genome shotgun (WGS) entry which is preliminary data.</text>
</comment>
<evidence type="ECO:0000313" key="3">
    <source>
        <dbReference type="Proteomes" id="UP000072867"/>
    </source>
</evidence>